<dbReference type="RefSeq" id="WP_084123402.1">
    <property type="nucleotide sequence ID" value="NZ_LT838813.1"/>
</dbReference>
<dbReference type="CDD" id="cd02440">
    <property type="entry name" value="AdoMet_MTases"/>
    <property type="match status" value="1"/>
</dbReference>
<keyword evidence="2" id="KW-1185">Reference proteome</keyword>
<reference evidence="2" key="1">
    <citation type="submission" date="2017-04" db="EMBL/GenBank/DDBJ databases">
        <authorList>
            <person name="Varghese N."/>
            <person name="Submissions S."/>
        </authorList>
    </citation>
    <scope>NUCLEOTIDE SEQUENCE [LARGE SCALE GENOMIC DNA]</scope>
    <source>
        <strain evidence="2">DSM 16537</strain>
    </source>
</reference>
<keyword evidence="1" id="KW-0489">Methyltransferase</keyword>
<dbReference type="InterPro" id="IPR029063">
    <property type="entry name" value="SAM-dependent_MTases_sf"/>
</dbReference>
<dbReference type="AlphaFoldDB" id="A0A1W2H0T8"/>
<keyword evidence="1" id="KW-0808">Transferase</keyword>
<dbReference type="OrthoDB" id="2370471at2"/>
<dbReference type="STRING" id="758820.SAMN00777080_1063"/>
<dbReference type="Gene3D" id="3.40.50.150">
    <property type="entry name" value="Vaccinia Virus protein VP39"/>
    <property type="match status" value="1"/>
</dbReference>
<dbReference type="PANTHER" id="PTHR43861">
    <property type="entry name" value="TRANS-ACONITATE 2-METHYLTRANSFERASE-RELATED"/>
    <property type="match status" value="1"/>
</dbReference>
<evidence type="ECO:0000313" key="2">
    <source>
        <dbReference type="Proteomes" id="UP000192333"/>
    </source>
</evidence>
<accession>A0A1W2H0T8</accession>
<dbReference type="GO" id="GO:0008168">
    <property type="term" value="F:methyltransferase activity"/>
    <property type="evidence" value="ECO:0007669"/>
    <property type="project" value="UniProtKB-KW"/>
</dbReference>
<gene>
    <name evidence="1" type="ORF">SAMN00777080_1063</name>
</gene>
<dbReference type="Proteomes" id="UP000192333">
    <property type="component" value="Chromosome I"/>
</dbReference>
<dbReference type="EMBL" id="LT838813">
    <property type="protein sequence ID" value="SMD42509.1"/>
    <property type="molecule type" value="Genomic_DNA"/>
</dbReference>
<evidence type="ECO:0000313" key="1">
    <source>
        <dbReference type="EMBL" id="SMD42509.1"/>
    </source>
</evidence>
<proteinExistence type="predicted"/>
<dbReference type="GO" id="GO:0032259">
    <property type="term" value="P:methylation"/>
    <property type="evidence" value="ECO:0007669"/>
    <property type="project" value="UniProtKB-KW"/>
</dbReference>
<sequence length="297" mass="34186">MERLTKCPLCKSGLFLNHSEVKDHSVSGETFFLCQCSNCKLIFTNPRPSIEFIGKYYESEEYISHQNKSTNLTNKLYKFVRQLTIRKKVALINMLHPNKGKLLDIGCGTGYFIEAAEISEWKVKGIEPNSTARKIAQSKNLKVSESLKNINDNKKFDVITLFHVLEHMHNLRKSTKKIVELLNDNGTLIIAVPNFVSFDSKYYGSNWAALDVPRHLYHFNKISVQKLAEEFNLRITETKPMKFDSFYVSILSEKYLKPNNNSILHLIKGAINGLKSNIWAKNNENNYSSLLFILKKK</sequence>
<name>A0A1W2H0T8_9BACT</name>
<dbReference type="SUPFAM" id="SSF53335">
    <property type="entry name" value="S-adenosyl-L-methionine-dependent methyltransferases"/>
    <property type="match status" value="1"/>
</dbReference>
<organism evidence="1 2">
    <name type="scientific">Aquiflexum balticum DSM 16537</name>
    <dbReference type="NCBI Taxonomy" id="758820"/>
    <lineage>
        <taxon>Bacteria</taxon>
        <taxon>Pseudomonadati</taxon>
        <taxon>Bacteroidota</taxon>
        <taxon>Cytophagia</taxon>
        <taxon>Cytophagales</taxon>
        <taxon>Cyclobacteriaceae</taxon>
        <taxon>Aquiflexum</taxon>
    </lineage>
</organism>
<dbReference type="Pfam" id="PF13489">
    <property type="entry name" value="Methyltransf_23"/>
    <property type="match status" value="1"/>
</dbReference>
<protein>
    <submittedName>
        <fullName evidence="1">2-polyprenyl-3-methyl-5-hydroxy-6-metoxy-1,4-benzoquinol methylase</fullName>
    </submittedName>
</protein>
<dbReference type="PANTHER" id="PTHR43861:SF6">
    <property type="entry name" value="METHYLTRANSFERASE TYPE 11"/>
    <property type="match status" value="1"/>
</dbReference>